<feature type="compositionally biased region" description="Acidic residues" evidence="1">
    <location>
        <begin position="316"/>
        <end position="329"/>
    </location>
</feature>
<evidence type="ECO:0000313" key="2">
    <source>
        <dbReference type="EMBL" id="KAJ7100692.1"/>
    </source>
</evidence>
<comment type="caution">
    <text evidence="2">The sequence shown here is derived from an EMBL/GenBank/DDBJ whole genome shotgun (WGS) entry which is preliminary data.</text>
</comment>
<organism evidence="2 3">
    <name type="scientific">Mycena belliarum</name>
    <dbReference type="NCBI Taxonomy" id="1033014"/>
    <lineage>
        <taxon>Eukaryota</taxon>
        <taxon>Fungi</taxon>
        <taxon>Dikarya</taxon>
        <taxon>Basidiomycota</taxon>
        <taxon>Agaricomycotina</taxon>
        <taxon>Agaricomycetes</taxon>
        <taxon>Agaricomycetidae</taxon>
        <taxon>Agaricales</taxon>
        <taxon>Marasmiineae</taxon>
        <taxon>Mycenaceae</taxon>
        <taxon>Mycena</taxon>
    </lineage>
</organism>
<evidence type="ECO:0000256" key="1">
    <source>
        <dbReference type="SAM" id="MobiDB-lite"/>
    </source>
</evidence>
<reference evidence="2" key="1">
    <citation type="submission" date="2023-03" db="EMBL/GenBank/DDBJ databases">
        <title>Massive genome expansion in bonnet fungi (Mycena s.s.) driven by repeated elements and novel gene families across ecological guilds.</title>
        <authorList>
            <consortium name="Lawrence Berkeley National Laboratory"/>
            <person name="Harder C.B."/>
            <person name="Miyauchi S."/>
            <person name="Viragh M."/>
            <person name="Kuo A."/>
            <person name="Thoen E."/>
            <person name="Andreopoulos B."/>
            <person name="Lu D."/>
            <person name="Skrede I."/>
            <person name="Drula E."/>
            <person name="Henrissat B."/>
            <person name="Morin E."/>
            <person name="Kohler A."/>
            <person name="Barry K."/>
            <person name="LaButti K."/>
            <person name="Morin E."/>
            <person name="Salamov A."/>
            <person name="Lipzen A."/>
            <person name="Mereny Z."/>
            <person name="Hegedus B."/>
            <person name="Baldrian P."/>
            <person name="Stursova M."/>
            <person name="Weitz H."/>
            <person name="Taylor A."/>
            <person name="Grigoriev I.V."/>
            <person name="Nagy L.G."/>
            <person name="Martin F."/>
            <person name="Kauserud H."/>
        </authorList>
    </citation>
    <scope>NUCLEOTIDE SEQUENCE</scope>
    <source>
        <strain evidence="2">CBHHK173m</strain>
    </source>
</reference>
<name>A0AAD6UE99_9AGAR</name>
<keyword evidence="3" id="KW-1185">Reference proteome</keyword>
<sequence>MLPSLPVELVREIVACILVSPPDNVFYEPSRHPKPDWSLISSFSVASKAYRALALEAWFRALFMKSPAHFSFIQHNLPEIRNSWTRKLYCLTTYHRYIVDESQWKASSWDLTGFRRLLAIRLDCRSLVVTSPSGAYRFPFRNIPNSVTELELRGLRWPSPFVFETLADTFPELRILRLSQHRVWCGLCHACTTVRFAEPAPSNIVYNEGLGLPIHYARMLSTLQQLHTVSIAMSYSEGTSIHLNPDDPSKDLWSGECDACVGLMYVDVAFREDYMARKRGTHLAEPSKEFKQLYIKPPALKIVIWTFHRLDVDDGWDDEETDEESDDEGATLSARLCTQGHPG</sequence>
<evidence type="ECO:0000313" key="3">
    <source>
        <dbReference type="Proteomes" id="UP001222325"/>
    </source>
</evidence>
<dbReference type="EMBL" id="JARJCN010000005">
    <property type="protein sequence ID" value="KAJ7100692.1"/>
    <property type="molecule type" value="Genomic_DNA"/>
</dbReference>
<accession>A0AAD6UE99</accession>
<gene>
    <name evidence="2" type="ORF">B0H15DRAFT_769917</name>
</gene>
<feature type="region of interest" description="Disordered" evidence="1">
    <location>
        <begin position="316"/>
        <end position="343"/>
    </location>
</feature>
<dbReference type="Proteomes" id="UP001222325">
    <property type="component" value="Unassembled WGS sequence"/>
</dbReference>
<dbReference type="AlphaFoldDB" id="A0AAD6UE99"/>
<proteinExistence type="predicted"/>
<protein>
    <submittedName>
        <fullName evidence="2">Uncharacterized protein</fullName>
    </submittedName>
</protein>